<evidence type="ECO:0000313" key="1">
    <source>
        <dbReference type="EMBL" id="KKM98368.1"/>
    </source>
</evidence>
<dbReference type="AlphaFoldDB" id="A0A0F9LYD5"/>
<proteinExistence type="predicted"/>
<organism evidence="1">
    <name type="scientific">marine sediment metagenome</name>
    <dbReference type="NCBI Taxonomy" id="412755"/>
    <lineage>
        <taxon>unclassified sequences</taxon>
        <taxon>metagenomes</taxon>
        <taxon>ecological metagenomes</taxon>
    </lineage>
</organism>
<gene>
    <name evidence="1" type="ORF">LCGC14_1158610</name>
</gene>
<reference evidence="1" key="1">
    <citation type="journal article" date="2015" name="Nature">
        <title>Complex archaea that bridge the gap between prokaryotes and eukaryotes.</title>
        <authorList>
            <person name="Spang A."/>
            <person name="Saw J.H."/>
            <person name="Jorgensen S.L."/>
            <person name="Zaremba-Niedzwiedzka K."/>
            <person name="Martijn J."/>
            <person name="Lind A.E."/>
            <person name="van Eijk R."/>
            <person name="Schleper C."/>
            <person name="Guy L."/>
            <person name="Ettema T.J."/>
        </authorList>
    </citation>
    <scope>NUCLEOTIDE SEQUENCE</scope>
</reference>
<accession>A0A0F9LYD5</accession>
<dbReference type="EMBL" id="LAZR01005628">
    <property type="protein sequence ID" value="KKM98368.1"/>
    <property type="molecule type" value="Genomic_DNA"/>
</dbReference>
<name>A0A0F9LYD5_9ZZZZ</name>
<comment type="caution">
    <text evidence="1">The sequence shown here is derived from an EMBL/GenBank/DDBJ whole genome shotgun (WGS) entry which is preliminary data.</text>
</comment>
<sequence>MPSVTPSPRRKSDKQFRDQLILAGNELTVKGTRKLRAVANRMMDDAIAGVTAAQTAIRDTYDGKPAQALTVEAHVEHQHSLLDEAEVNRRLASMLYQADRGLIEGPLIDITPAST</sequence>
<protein>
    <submittedName>
        <fullName evidence="1">Uncharacterized protein</fullName>
    </submittedName>
</protein>